<evidence type="ECO:0000256" key="4">
    <source>
        <dbReference type="ARBA" id="ARBA00023033"/>
    </source>
</evidence>
<dbReference type="Gene3D" id="3.20.20.30">
    <property type="entry name" value="Luciferase-like domain"/>
    <property type="match status" value="1"/>
</dbReference>
<dbReference type="Pfam" id="PF00296">
    <property type="entry name" value="Bac_luciferase"/>
    <property type="match status" value="1"/>
</dbReference>
<keyword evidence="4" id="KW-0503">Monooxygenase</keyword>
<dbReference type="RefSeq" id="WP_066231229.1">
    <property type="nucleotide sequence ID" value="NZ_JARTFQ010000001.1"/>
</dbReference>
<dbReference type="GO" id="GO:0016491">
    <property type="term" value="F:oxidoreductase activity"/>
    <property type="evidence" value="ECO:0007669"/>
    <property type="project" value="UniProtKB-KW"/>
</dbReference>
<organism evidence="7 8">
    <name type="scientific">Metabacillus fastidiosus</name>
    <dbReference type="NCBI Taxonomy" id="1458"/>
    <lineage>
        <taxon>Bacteria</taxon>
        <taxon>Bacillati</taxon>
        <taxon>Bacillota</taxon>
        <taxon>Bacilli</taxon>
        <taxon>Bacillales</taxon>
        <taxon>Bacillaceae</taxon>
        <taxon>Metabacillus</taxon>
    </lineage>
</organism>
<reference evidence="7 8" key="1">
    <citation type="submission" date="2023-03" db="EMBL/GenBank/DDBJ databases">
        <title>Bacillus Genome Sequencing.</title>
        <authorList>
            <person name="Dunlap C."/>
        </authorList>
    </citation>
    <scope>NUCLEOTIDE SEQUENCE [LARGE SCALE GENOMIC DNA]</scope>
    <source>
        <strain evidence="7 8">NRS-1717</strain>
    </source>
</reference>
<evidence type="ECO:0000259" key="6">
    <source>
        <dbReference type="Pfam" id="PF00296"/>
    </source>
</evidence>
<protein>
    <submittedName>
        <fullName evidence="7">LLM class flavin-dependent oxidoreductase</fullName>
        <ecNumber evidence="7">1.-.-.-</ecNumber>
    </submittedName>
</protein>
<dbReference type="PIRSF" id="PIRSF000337">
    <property type="entry name" value="NTA_MOA"/>
    <property type="match status" value="1"/>
</dbReference>
<name>A0ABU6P443_9BACI</name>
<dbReference type="EMBL" id="JARTFS010000016">
    <property type="protein sequence ID" value="MED4403427.1"/>
    <property type="molecule type" value="Genomic_DNA"/>
</dbReference>
<dbReference type="InterPro" id="IPR011251">
    <property type="entry name" value="Luciferase-like_dom"/>
</dbReference>
<dbReference type="EC" id="1.-.-.-" evidence="7"/>
<dbReference type="GeneID" id="301141745"/>
<sequence>MKKKIRLNAVEMANPIQDNAGLWIYPGNRVDRYKDLDYWIELAQLLEKGKFDSLFFADILGVYDVYKNSRDTAIREGLYVPINDPSYAIPAMAAVTEHLGFVLTASLTYEHPYSLARKMSTLDHLTNGRIGWNMVTSNLNSAAHNFGLDEQINHDERYDRGDEYLEVCYKLWQASWEEDAVVRDIKNRVYTDPEKVHDIKHEGKYFKVPGIHLCEPSPQRTPVLFQAGSSDRGREFAAKHAECIFLNAMTVEETRFIVHDIRIRAERNGRDPQQLLFFPKLNPVVANTEEEAQEKLSSYLGYSSPEGALSLLSAWVGLDFSKFNADELLEFIKKGEKNNSSNYLAEFFGRNYADESWTKEEVAKYFAFGGVGSLIVGTPQHIADQLESFVEETGVDGFNIAYITRNGTLKEFIELVVPELQRRGRVQTDYNNGTLREQLFGESSYLALEHPGNKVFIR</sequence>
<evidence type="ECO:0000256" key="3">
    <source>
        <dbReference type="ARBA" id="ARBA00023002"/>
    </source>
</evidence>
<keyword evidence="8" id="KW-1185">Reference proteome</keyword>
<gene>
    <name evidence="7" type="ORF">P9271_19140</name>
</gene>
<keyword evidence="2" id="KW-0288">FMN</keyword>
<evidence type="ECO:0000313" key="7">
    <source>
        <dbReference type="EMBL" id="MED4403427.1"/>
    </source>
</evidence>
<dbReference type="Proteomes" id="UP001342826">
    <property type="component" value="Unassembled WGS sequence"/>
</dbReference>
<dbReference type="PANTHER" id="PTHR30011">
    <property type="entry name" value="ALKANESULFONATE MONOOXYGENASE-RELATED"/>
    <property type="match status" value="1"/>
</dbReference>
<dbReference type="PANTHER" id="PTHR30011:SF16">
    <property type="entry name" value="C2H2 FINGER DOMAIN TRANSCRIPTION FACTOR (EUROFUNG)-RELATED"/>
    <property type="match status" value="1"/>
</dbReference>
<proteinExistence type="inferred from homology"/>
<accession>A0ABU6P443</accession>
<comment type="similarity">
    <text evidence="5">Belongs to the NtaA/SnaA/DszA monooxygenase family.</text>
</comment>
<dbReference type="InterPro" id="IPR036661">
    <property type="entry name" value="Luciferase-like_sf"/>
</dbReference>
<dbReference type="SUPFAM" id="SSF51679">
    <property type="entry name" value="Bacterial luciferase-like"/>
    <property type="match status" value="1"/>
</dbReference>
<evidence type="ECO:0000256" key="5">
    <source>
        <dbReference type="ARBA" id="ARBA00033748"/>
    </source>
</evidence>
<dbReference type="InterPro" id="IPR051260">
    <property type="entry name" value="Diverse_substr_monoxygenases"/>
</dbReference>
<evidence type="ECO:0000313" key="8">
    <source>
        <dbReference type="Proteomes" id="UP001342826"/>
    </source>
</evidence>
<dbReference type="InterPro" id="IPR016215">
    <property type="entry name" value="NTA_MOA"/>
</dbReference>
<keyword evidence="3 7" id="KW-0560">Oxidoreductase</keyword>
<dbReference type="NCBIfam" id="TIGR03860">
    <property type="entry name" value="FMN_nitrolo"/>
    <property type="match status" value="1"/>
</dbReference>
<feature type="domain" description="Luciferase-like" evidence="6">
    <location>
        <begin position="32"/>
        <end position="396"/>
    </location>
</feature>
<evidence type="ECO:0000256" key="2">
    <source>
        <dbReference type="ARBA" id="ARBA00022643"/>
    </source>
</evidence>
<comment type="caution">
    <text evidence="7">The sequence shown here is derived from an EMBL/GenBank/DDBJ whole genome shotgun (WGS) entry which is preliminary data.</text>
</comment>
<dbReference type="CDD" id="cd01095">
    <property type="entry name" value="Nitrilotriacetate_monoxgenase"/>
    <property type="match status" value="1"/>
</dbReference>
<evidence type="ECO:0000256" key="1">
    <source>
        <dbReference type="ARBA" id="ARBA00022630"/>
    </source>
</evidence>
<keyword evidence="1" id="KW-0285">Flavoprotein</keyword>